<comment type="caution">
    <text evidence="2">The sequence shown here is derived from an EMBL/GenBank/DDBJ whole genome shotgun (WGS) entry which is preliminary data.</text>
</comment>
<dbReference type="EMBL" id="JABBYC010000037">
    <property type="protein sequence ID" value="MBL0887847.1"/>
    <property type="molecule type" value="Genomic_DNA"/>
</dbReference>
<evidence type="ECO:0000256" key="1">
    <source>
        <dbReference type="SAM" id="MobiDB-lite"/>
    </source>
</evidence>
<keyword evidence="3" id="KW-1185">Reference proteome</keyword>
<feature type="region of interest" description="Disordered" evidence="1">
    <location>
        <begin position="163"/>
        <end position="188"/>
    </location>
</feature>
<evidence type="ECO:0000313" key="2">
    <source>
        <dbReference type="EMBL" id="MBL0887847.1"/>
    </source>
</evidence>
<reference evidence="2 3" key="1">
    <citation type="journal article" date="2021" name="Arch. Microbiol.">
        <title>Myceligenerans indicum sp. nov., an actinobacterium isolated from mangrove sediment of Sundarbans, India.</title>
        <authorList>
            <person name="Asha K."/>
            <person name="Bhadury P."/>
        </authorList>
    </citation>
    <scope>NUCLEOTIDE SEQUENCE [LARGE SCALE GENOMIC DNA]</scope>
    <source>
        <strain evidence="2 3">I2</strain>
    </source>
</reference>
<dbReference type="Proteomes" id="UP000675409">
    <property type="component" value="Unassembled WGS sequence"/>
</dbReference>
<name>A0ABS1LNP8_9MICO</name>
<proteinExistence type="predicted"/>
<sequence>MPGDATLLEHLWLLFRHELSGLTGTLPNPDGTFRRERLDAALADAALADRAPADTAPADAGLADAGWRGVLAHATPPPGDPAQQGLLPRPVGFALVRGLGGPTRVLNSFFVVAGARRAGVGRRFAAEVIACFPGPWEIAFQDANAPAVAFWRAVATDAAGQAWTEEHRPVPGRPDVPPDTWISFTTSR</sequence>
<evidence type="ECO:0000313" key="3">
    <source>
        <dbReference type="Proteomes" id="UP000675409"/>
    </source>
</evidence>
<accession>A0ABS1LNP8</accession>
<protein>
    <submittedName>
        <fullName evidence="2">GNAT family N-acetyltransferase</fullName>
    </submittedName>
</protein>
<organism evidence="2 3">
    <name type="scientific">Myceligenerans indicum</name>
    <dbReference type="NCBI Taxonomy" id="2593663"/>
    <lineage>
        <taxon>Bacteria</taxon>
        <taxon>Bacillati</taxon>
        <taxon>Actinomycetota</taxon>
        <taxon>Actinomycetes</taxon>
        <taxon>Micrococcales</taxon>
        <taxon>Promicromonosporaceae</taxon>
        <taxon>Myceligenerans</taxon>
    </lineage>
</organism>
<gene>
    <name evidence="2" type="ORF">HGK34_16435</name>
</gene>